<accession>A0AC35UCU4</accession>
<dbReference type="Proteomes" id="UP000095286">
    <property type="component" value="Unplaced"/>
</dbReference>
<name>A0AC35UCU4_9BILA</name>
<reference evidence="2" key="1">
    <citation type="submission" date="2016-11" db="UniProtKB">
        <authorList>
            <consortium name="WormBaseParasite"/>
        </authorList>
    </citation>
    <scope>IDENTIFICATION</scope>
    <source>
        <strain evidence="2">KR3021</strain>
    </source>
</reference>
<protein>
    <submittedName>
        <fullName evidence="2">Sulfatase domain-containing protein</fullName>
    </submittedName>
</protein>
<sequence>MLRGPSALIKRIRPGCEVYDVKCFEKGATVFYDKFLKFKQKSEFTKPQNPFGHIQPKLEPMKNKYNVYIITVDSISTFAAFRGFNQTINYLKKQHNGVFFKNVNKVSENSLPNALAFLVGKKAVDVQDIEFNRPTIPNDFDNNPTNTYLDKKGFINFIYEYRKYVTLSSEDAKTNVFYKESSVGMKRKVAHHTSQPFQFMNGPKSFSHDGIYHNQYDNKCDWTHKTHLNYLKNYINSYSNIPKFGHVWLSRISHLRFEGHNMFDTFFEEYFRSIQKEMDNSFVFFMSDHGFRVGNHYCKRCVGDFVTSVKGDYENKNPFLVMTIPKPLRGYQMMNNLRENSHKHLSHFDTYATLLDIVTEADRTNYKNLSTFDFSSIVGSKYSGESLFRPINETERDCYSMGISFQYCLKTMPFIILKNISSHSRTILHKAIIDEVNKKMVQAKLKSECDILIPKYSRHPKIEYVVTKNQKLYWKISAHAVQGNYLFQAYFDSNLTYIKDTMLRMDVMLGTDYCVQKSPSKVYCHCKMSKDQWLRANNIG</sequence>
<proteinExistence type="predicted"/>
<evidence type="ECO:0000313" key="2">
    <source>
        <dbReference type="WBParaSite" id="RSKR_0000973500.1"/>
    </source>
</evidence>
<evidence type="ECO:0000313" key="1">
    <source>
        <dbReference type="Proteomes" id="UP000095286"/>
    </source>
</evidence>
<organism evidence="1 2">
    <name type="scientific">Rhabditophanes sp. KR3021</name>
    <dbReference type="NCBI Taxonomy" id="114890"/>
    <lineage>
        <taxon>Eukaryota</taxon>
        <taxon>Metazoa</taxon>
        <taxon>Ecdysozoa</taxon>
        <taxon>Nematoda</taxon>
        <taxon>Chromadorea</taxon>
        <taxon>Rhabditida</taxon>
        <taxon>Tylenchina</taxon>
        <taxon>Panagrolaimomorpha</taxon>
        <taxon>Strongyloidoidea</taxon>
        <taxon>Alloionematidae</taxon>
        <taxon>Rhabditophanes</taxon>
    </lineage>
</organism>
<dbReference type="WBParaSite" id="RSKR_0000973500.1">
    <property type="protein sequence ID" value="RSKR_0000973500.1"/>
    <property type="gene ID" value="RSKR_0000973500"/>
</dbReference>